<organism evidence="1 2">
    <name type="scientific">Armillaria tabescens</name>
    <name type="common">Ringless honey mushroom</name>
    <name type="synonym">Agaricus tabescens</name>
    <dbReference type="NCBI Taxonomy" id="1929756"/>
    <lineage>
        <taxon>Eukaryota</taxon>
        <taxon>Fungi</taxon>
        <taxon>Dikarya</taxon>
        <taxon>Basidiomycota</taxon>
        <taxon>Agaricomycotina</taxon>
        <taxon>Agaricomycetes</taxon>
        <taxon>Agaricomycetidae</taxon>
        <taxon>Agaricales</taxon>
        <taxon>Marasmiineae</taxon>
        <taxon>Physalacriaceae</taxon>
        <taxon>Desarmillaria</taxon>
    </lineage>
</organism>
<accession>A0AA39MS68</accession>
<proteinExistence type="predicted"/>
<name>A0AA39MS68_ARMTA</name>
<dbReference type="AlphaFoldDB" id="A0AA39MS68"/>
<dbReference type="RefSeq" id="XP_060325217.1">
    <property type="nucleotide sequence ID" value="XM_060474407.1"/>
</dbReference>
<sequence>MPPLYPELYDLIIDHLADDFGALGACALVCSGFLPRCRHYMFRDVVFYPPRAPGEESRCGVFLRCFGDRAGLVEGLTVYERGLPGGKGMRTDEWMGDLPRVLPLFVSLRRVRGEECGVQGGLCRELETLRVGDWEYLFGREGVISLERLRDVVWPVTSEVGSWMPGVHELFGRAKRLERAMLLDWRGSHRNLDHITPIPDISHLRFLTVFVPLAYTDRYEVRRALVCSKDKVDKVETAVSVLDWTRRMLDTGVRLEEVVIIVNGKSVVEDEAVRQAWARVLRSGVVVRVEGGWKETVKEWIGWPRVERAERREGLYEL</sequence>
<reference evidence="1" key="1">
    <citation type="submission" date="2023-06" db="EMBL/GenBank/DDBJ databases">
        <authorList>
            <consortium name="Lawrence Berkeley National Laboratory"/>
            <person name="Ahrendt S."/>
            <person name="Sahu N."/>
            <person name="Indic B."/>
            <person name="Wong-Bajracharya J."/>
            <person name="Merenyi Z."/>
            <person name="Ke H.-M."/>
            <person name="Monk M."/>
            <person name="Kocsube S."/>
            <person name="Drula E."/>
            <person name="Lipzen A."/>
            <person name="Balint B."/>
            <person name="Henrissat B."/>
            <person name="Andreopoulos B."/>
            <person name="Martin F.M."/>
            <person name="Harder C.B."/>
            <person name="Rigling D."/>
            <person name="Ford K.L."/>
            <person name="Foster G.D."/>
            <person name="Pangilinan J."/>
            <person name="Papanicolaou A."/>
            <person name="Barry K."/>
            <person name="LaButti K."/>
            <person name="Viragh M."/>
            <person name="Koriabine M."/>
            <person name="Yan M."/>
            <person name="Riley R."/>
            <person name="Champramary S."/>
            <person name="Plett K.L."/>
            <person name="Tsai I.J."/>
            <person name="Slot J."/>
            <person name="Sipos G."/>
            <person name="Plett J."/>
            <person name="Nagy L.G."/>
            <person name="Grigoriev I.V."/>
        </authorList>
    </citation>
    <scope>NUCLEOTIDE SEQUENCE</scope>
    <source>
        <strain evidence="1">CCBAS 213</strain>
    </source>
</reference>
<comment type="caution">
    <text evidence="1">The sequence shown here is derived from an EMBL/GenBank/DDBJ whole genome shotgun (WGS) entry which is preliminary data.</text>
</comment>
<evidence type="ECO:0000313" key="2">
    <source>
        <dbReference type="Proteomes" id="UP001175211"/>
    </source>
</evidence>
<gene>
    <name evidence="1" type="ORF">EV420DRAFT_1574174</name>
</gene>
<protein>
    <submittedName>
        <fullName evidence="1">Uncharacterized protein</fullName>
    </submittedName>
</protein>
<evidence type="ECO:0000313" key="1">
    <source>
        <dbReference type="EMBL" id="KAK0444647.1"/>
    </source>
</evidence>
<dbReference type="EMBL" id="JAUEPS010000053">
    <property type="protein sequence ID" value="KAK0444647.1"/>
    <property type="molecule type" value="Genomic_DNA"/>
</dbReference>
<keyword evidence="2" id="KW-1185">Reference proteome</keyword>
<dbReference type="GeneID" id="85357955"/>
<dbReference type="Proteomes" id="UP001175211">
    <property type="component" value="Unassembled WGS sequence"/>
</dbReference>